<evidence type="ECO:0000313" key="10">
    <source>
        <dbReference type="EMBL" id="KAL0158454.1"/>
    </source>
</evidence>
<evidence type="ECO:0000256" key="6">
    <source>
        <dbReference type="ARBA" id="ARBA00022737"/>
    </source>
</evidence>
<keyword evidence="3" id="KW-0880">Kelch repeat</keyword>
<comment type="subcellular location">
    <subcellularLocation>
        <location evidence="2">Cytoplasm</location>
    </subcellularLocation>
    <subcellularLocation>
        <location evidence="1">Midbody</location>
    </subcellularLocation>
</comment>
<dbReference type="Gene3D" id="2.120.10.80">
    <property type="entry name" value="Kelch-type beta propeller"/>
    <property type="match status" value="1"/>
</dbReference>
<evidence type="ECO:0000313" key="11">
    <source>
        <dbReference type="Proteomes" id="UP001529510"/>
    </source>
</evidence>
<evidence type="ECO:0000256" key="1">
    <source>
        <dbReference type="ARBA" id="ARBA00004214"/>
    </source>
</evidence>
<dbReference type="Pfam" id="PF01344">
    <property type="entry name" value="Kelch_1"/>
    <property type="match status" value="1"/>
</dbReference>
<dbReference type="GO" id="GO:0005737">
    <property type="term" value="C:cytoplasm"/>
    <property type="evidence" value="ECO:0007669"/>
    <property type="project" value="UniProtKB-SubCell"/>
</dbReference>
<keyword evidence="4" id="KW-0963">Cytoplasm</keyword>
<organism evidence="10 11">
    <name type="scientific">Cirrhinus mrigala</name>
    <name type="common">Mrigala</name>
    <dbReference type="NCBI Taxonomy" id="683832"/>
    <lineage>
        <taxon>Eukaryota</taxon>
        <taxon>Metazoa</taxon>
        <taxon>Chordata</taxon>
        <taxon>Craniata</taxon>
        <taxon>Vertebrata</taxon>
        <taxon>Euteleostomi</taxon>
        <taxon>Actinopterygii</taxon>
        <taxon>Neopterygii</taxon>
        <taxon>Teleostei</taxon>
        <taxon>Ostariophysi</taxon>
        <taxon>Cypriniformes</taxon>
        <taxon>Cyprinidae</taxon>
        <taxon>Labeoninae</taxon>
        <taxon>Labeonini</taxon>
        <taxon>Cirrhinus</taxon>
    </lineage>
</organism>
<dbReference type="GO" id="GO:0030496">
    <property type="term" value="C:midbody"/>
    <property type="evidence" value="ECO:0007669"/>
    <property type="project" value="UniProtKB-SubCell"/>
</dbReference>
<accession>A0ABD0NA72</accession>
<evidence type="ECO:0000256" key="3">
    <source>
        <dbReference type="ARBA" id="ARBA00022441"/>
    </source>
</evidence>
<dbReference type="InterPro" id="IPR015915">
    <property type="entry name" value="Kelch-typ_b-propeller"/>
</dbReference>
<dbReference type="GO" id="GO:0051301">
    <property type="term" value="P:cell division"/>
    <property type="evidence" value="ECO:0007669"/>
    <property type="project" value="UniProtKB-KW"/>
</dbReference>
<keyword evidence="6" id="KW-0677">Repeat</keyword>
<evidence type="ECO:0000256" key="5">
    <source>
        <dbReference type="ARBA" id="ARBA00022618"/>
    </source>
</evidence>
<protein>
    <recommendedName>
        <fullName evidence="8">Kelch domain-containing protein 8B</fullName>
    </recommendedName>
</protein>
<gene>
    <name evidence="10" type="ORF">M9458_046530</name>
</gene>
<name>A0ABD0NA72_CIRMR</name>
<feature type="non-terminal residue" evidence="10">
    <location>
        <position position="1"/>
    </location>
</feature>
<dbReference type="SUPFAM" id="SSF117281">
    <property type="entry name" value="Kelch motif"/>
    <property type="match status" value="1"/>
</dbReference>
<comment type="function">
    <text evidence="9">Involved in pinching off the separated nuclei at the cleavage furrow and in cytokinesis. Required for mitotic integrity and maintenance of chromosomal stability. Protects cells against mitotic errors, centrosomal amplification, micronucleus formation and aneuploidy. Plays a key role of midbody function involving abscission of the daughter cells during cytokinesis and appropriate chromosomal and nuclear segregation into the daughter cells.</text>
</comment>
<dbReference type="InterPro" id="IPR051746">
    <property type="entry name" value="Kelch_domain_containing_8"/>
</dbReference>
<evidence type="ECO:0000256" key="4">
    <source>
        <dbReference type="ARBA" id="ARBA00022490"/>
    </source>
</evidence>
<keyword evidence="5" id="KW-0132">Cell division</keyword>
<dbReference type="PANTHER" id="PTHR46260:SF2">
    <property type="entry name" value="KELCH DOMAIN-CONTAINING PROTEIN 8B"/>
    <property type="match status" value="1"/>
</dbReference>
<keyword evidence="11" id="KW-1185">Reference proteome</keyword>
<evidence type="ECO:0000256" key="7">
    <source>
        <dbReference type="ARBA" id="ARBA00023306"/>
    </source>
</evidence>
<dbReference type="Proteomes" id="UP001529510">
    <property type="component" value="Unassembled WGS sequence"/>
</dbReference>
<sequence>GKVYALGGMGADTTPQASVRLYEPTKDQWLPLTSMPTPRYGAFSFLRGNKIYVL</sequence>
<comment type="caution">
    <text evidence="10">The sequence shown here is derived from an EMBL/GenBank/DDBJ whole genome shotgun (WGS) entry which is preliminary data.</text>
</comment>
<feature type="non-terminal residue" evidence="10">
    <location>
        <position position="54"/>
    </location>
</feature>
<evidence type="ECO:0000256" key="8">
    <source>
        <dbReference type="ARBA" id="ARBA00041086"/>
    </source>
</evidence>
<dbReference type="InterPro" id="IPR006652">
    <property type="entry name" value="Kelch_1"/>
</dbReference>
<reference evidence="10 11" key="1">
    <citation type="submission" date="2024-05" db="EMBL/GenBank/DDBJ databases">
        <title>Genome sequencing and assembly of Indian major carp, Cirrhinus mrigala (Hamilton, 1822).</title>
        <authorList>
            <person name="Mohindra V."/>
            <person name="Chowdhury L.M."/>
            <person name="Lal K."/>
            <person name="Jena J.K."/>
        </authorList>
    </citation>
    <scope>NUCLEOTIDE SEQUENCE [LARGE SCALE GENOMIC DNA]</scope>
    <source>
        <strain evidence="10">CM1030</strain>
        <tissue evidence="10">Blood</tissue>
    </source>
</reference>
<dbReference type="AlphaFoldDB" id="A0ABD0NA72"/>
<keyword evidence="7" id="KW-0131">Cell cycle</keyword>
<proteinExistence type="predicted"/>
<evidence type="ECO:0000256" key="2">
    <source>
        <dbReference type="ARBA" id="ARBA00004496"/>
    </source>
</evidence>
<dbReference type="SMART" id="SM00612">
    <property type="entry name" value="Kelch"/>
    <property type="match status" value="1"/>
</dbReference>
<evidence type="ECO:0000256" key="9">
    <source>
        <dbReference type="ARBA" id="ARBA00045748"/>
    </source>
</evidence>
<dbReference type="PANTHER" id="PTHR46260">
    <property type="entry name" value="RING-TYPE DOMAIN-CONTAINING PROTEIN"/>
    <property type="match status" value="1"/>
</dbReference>
<dbReference type="EMBL" id="JAMKFB020000023">
    <property type="protein sequence ID" value="KAL0158454.1"/>
    <property type="molecule type" value="Genomic_DNA"/>
</dbReference>